<accession>A0ACB0ZYV4</accession>
<sequence length="61" mass="7120">MAKKLMLCSFRITYYVPFTLPMFFSPNNSNTSRSLILYQSYIPTNLMFSLKSPLISRNFAN</sequence>
<gene>
    <name evidence="1" type="ORF">MENTE1834_LOCUS31587</name>
</gene>
<keyword evidence="2" id="KW-1185">Reference proteome</keyword>
<evidence type="ECO:0000313" key="1">
    <source>
        <dbReference type="EMBL" id="CAK5084200.1"/>
    </source>
</evidence>
<comment type="caution">
    <text evidence="1">The sequence shown here is derived from an EMBL/GenBank/DDBJ whole genome shotgun (WGS) entry which is preliminary data.</text>
</comment>
<proteinExistence type="predicted"/>
<evidence type="ECO:0000313" key="2">
    <source>
        <dbReference type="Proteomes" id="UP001497535"/>
    </source>
</evidence>
<dbReference type="Proteomes" id="UP001497535">
    <property type="component" value="Unassembled WGS sequence"/>
</dbReference>
<organism evidence="1 2">
    <name type="scientific">Meloidogyne enterolobii</name>
    <name type="common">Root-knot nematode worm</name>
    <name type="synonym">Meloidogyne mayaguensis</name>
    <dbReference type="NCBI Taxonomy" id="390850"/>
    <lineage>
        <taxon>Eukaryota</taxon>
        <taxon>Metazoa</taxon>
        <taxon>Ecdysozoa</taxon>
        <taxon>Nematoda</taxon>
        <taxon>Chromadorea</taxon>
        <taxon>Rhabditida</taxon>
        <taxon>Tylenchina</taxon>
        <taxon>Tylenchomorpha</taxon>
        <taxon>Tylenchoidea</taxon>
        <taxon>Meloidogynidae</taxon>
        <taxon>Meloidogyninae</taxon>
        <taxon>Meloidogyne</taxon>
    </lineage>
</organism>
<protein>
    <submittedName>
        <fullName evidence="1">Uncharacterized protein</fullName>
    </submittedName>
</protein>
<name>A0ACB0ZYV4_MELEN</name>
<dbReference type="EMBL" id="CAVMJV010000053">
    <property type="protein sequence ID" value="CAK5084200.1"/>
    <property type="molecule type" value="Genomic_DNA"/>
</dbReference>
<reference evidence="1" key="1">
    <citation type="submission" date="2023-11" db="EMBL/GenBank/DDBJ databases">
        <authorList>
            <person name="Poullet M."/>
        </authorList>
    </citation>
    <scope>NUCLEOTIDE SEQUENCE</scope>
    <source>
        <strain evidence="1">E1834</strain>
    </source>
</reference>